<dbReference type="Proteomes" id="UP000587527">
    <property type="component" value="Unassembled WGS sequence"/>
</dbReference>
<evidence type="ECO:0000256" key="1">
    <source>
        <dbReference type="SAM" id="Coils"/>
    </source>
</evidence>
<dbReference type="Pfam" id="PF06013">
    <property type="entry name" value="WXG100"/>
    <property type="match status" value="1"/>
</dbReference>
<keyword evidence="1" id="KW-0175">Coiled coil</keyword>
<dbReference type="SUPFAM" id="SSF140453">
    <property type="entry name" value="EsxAB dimer-like"/>
    <property type="match status" value="1"/>
</dbReference>
<dbReference type="InterPro" id="IPR036689">
    <property type="entry name" value="ESAT-6-like_sf"/>
</dbReference>
<keyword evidence="3" id="KW-1185">Reference proteome</keyword>
<proteinExistence type="predicted"/>
<dbReference type="EMBL" id="JACHMN010000001">
    <property type="protein sequence ID" value="MBB5867553.1"/>
    <property type="molecule type" value="Genomic_DNA"/>
</dbReference>
<dbReference type="Gene3D" id="1.10.287.1060">
    <property type="entry name" value="ESAT-6-like"/>
    <property type="match status" value="1"/>
</dbReference>
<dbReference type="InterPro" id="IPR010310">
    <property type="entry name" value="T7SS_ESAT-6-like"/>
</dbReference>
<evidence type="ECO:0000313" key="2">
    <source>
        <dbReference type="EMBL" id="MBB5867553.1"/>
    </source>
</evidence>
<protein>
    <submittedName>
        <fullName evidence="2">WXG100 family type VII secretion target</fullName>
    </submittedName>
</protein>
<name>A0A841BKM6_9ACTN</name>
<dbReference type="AlphaFoldDB" id="A0A841BKM6"/>
<accession>A0A841BKM6</accession>
<feature type="coiled-coil region" evidence="1">
    <location>
        <begin position="11"/>
        <end position="38"/>
    </location>
</feature>
<gene>
    <name evidence="2" type="ORF">F4553_000932</name>
</gene>
<dbReference type="RefSeq" id="WP_184832433.1">
    <property type="nucleotide sequence ID" value="NZ_JACHMN010000001.1"/>
</dbReference>
<reference evidence="2 3" key="1">
    <citation type="submission" date="2020-08" db="EMBL/GenBank/DDBJ databases">
        <title>Sequencing the genomes of 1000 actinobacteria strains.</title>
        <authorList>
            <person name="Klenk H.-P."/>
        </authorList>
    </citation>
    <scope>NUCLEOTIDE SEQUENCE [LARGE SCALE GENOMIC DNA]</scope>
    <source>
        <strain evidence="2 3">DSM 45362</strain>
    </source>
</reference>
<organism evidence="2 3">
    <name type="scientific">Allocatelliglobosispora scoriae</name>
    <dbReference type="NCBI Taxonomy" id="643052"/>
    <lineage>
        <taxon>Bacteria</taxon>
        <taxon>Bacillati</taxon>
        <taxon>Actinomycetota</taxon>
        <taxon>Actinomycetes</taxon>
        <taxon>Micromonosporales</taxon>
        <taxon>Micromonosporaceae</taxon>
        <taxon>Allocatelliglobosispora</taxon>
    </lineage>
</organism>
<comment type="caution">
    <text evidence="2">The sequence shown here is derived from an EMBL/GenBank/DDBJ whole genome shotgun (WGS) entry which is preliminary data.</text>
</comment>
<sequence length="102" mass="11550">MGSPDYLKVNFESVEGAARAIQNAMVNMEQELVSMANKLRPMVETWSFEAQQAYVANQEQWQKKAELLNQTGIELANQIIKAKNIMWDTEQAAVALQRSFSV</sequence>
<evidence type="ECO:0000313" key="3">
    <source>
        <dbReference type="Proteomes" id="UP000587527"/>
    </source>
</evidence>